<dbReference type="AlphaFoldDB" id="A0A5Q5BGR4"/>
<gene>
    <name evidence="9" type="ordered locus">Mmcs_1305</name>
</gene>
<keyword evidence="4 8" id="KW-0812">Transmembrane</keyword>
<feature type="transmembrane region" description="Helical" evidence="8">
    <location>
        <begin position="229"/>
        <end position="248"/>
    </location>
</feature>
<evidence type="ECO:0000256" key="8">
    <source>
        <dbReference type="SAM" id="Phobius"/>
    </source>
</evidence>
<keyword evidence="2" id="KW-1003">Cell membrane</keyword>
<dbReference type="GO" id="GO:0016758">
    <property type="term" value="F:hexosyltransferase activity"/>
    <property type="evidence" value="ECO:0007669"/>
    <property type="project" value="InterPro"/>
</dbReference>
<evidence type="ECO:0000256" key="2">
    <source>
        <dbReference type="ARBA" id="ARBA00022475"/>
    </source>
</evidence>
<dbReference type="KEGG" id="mmc:Mmcs_1305"/>
<organism evidence="9">
    <name type="scientific">Mycobacterium sp. (strain MCS)</name>
    <dbReference type="NCBI Taxonomy" id="164756"/>
    <lineage>
        <taxon>Bacteria</taxon>
        <taxon>Bacillati</taxon>
        <taxon>Actinomycetota</taxon>
        <taxon>Actinomycetes</taxon>
        <taxon>Mycobacteriales</taxon>
        <taxon>Mycobacteriaceae</taxon>
        <taxon>Mycobacterium</taxon>
    </lineage>
</organism>
<feature type="transmembrane region" description="Helical" evidence="8">
    <location>
        <begin position="367"/>
        <end position="385"/>
    </location>
</feature>
<feature type="transmembrane region" description="Helical" evidence="8">
    <location>
        <begin position="153"/>
        <end position="177"/>
    </location>
</feature>
<feature type="transmembrane region" description="Helical" evidence="8">
    <location>
        <begin position="323"/>
        <end position="339"/>
    </location>
</feature>
<feature type="transmembrane region" description="Helical" evidence="8">
    <location>
        <begin position="197"/>
        <end position="222"/>
    </location>
</feature>
<evidence type="ECO:0000256" key="5">
    <source>
        <dbReference type="ARBA" id="ARBA00022989"/>
    </source>
</evidence>
<evidence type="ECO:0000256" key="6">
    <source>
        <dbReference type="ARBA" id="ARBA00023136"/>
    </source>
</evidence>
<evidence type="ECO:0000313" key="9">
    <source>
        <dbReference type="EMBL" id="ABG07417.1"/>
    </source>
</evidence>
<evidence type="ECO:0000256" key="4">
    <source>
        <dbReference type="ARBA" id="ARBA00022692"/>
    </source>
</evidence>
<evidence type="ECO:0000256" key="7">
    <source>
        <dbReference type="ARBA" id="ARBA00024033"/>
    </source>
</evidence>
<keyword evidence="5 8" id="KW-1133">Transmembrane helix</keyword>
<feature type="transmembrane region" description="Helical" evidence="8">
    <location>
        <begin position="397"/>
        <end position="419"/>
    </location>
</feature>
<comment type="subcellular location">
    <subcellularLocation>
        <location evidence="1">Cell membrane</location>
        <topology evidence="1">Multi-pass membrane protein</topology>
    </subcellularLocation>
</comment>
<name>A0A5Q5BGR4_MYCSS</name>
<reference evidence="9" key="1">
    <citation type="submission" date="2006-06" db="EMBL/GenBank/DDBJ databases">
        <title>Complete sequence of chromosome of Mycobacterium sp. MCS.</title>
        <authorList>
            <consortium name="US DOE Joint Genome Institute"/>
            <person name="Copeland A."/>
            <person name="Lucas S."/>
            <person name="Lapidus A."/>
            <person name="Barry K."/>
            <person name="Detter J.C."/>
            <person name="Glavina del Rio T."/>
            <person name="Hammon N."/>
            <person name="Israni S."/>
            <person name="Dalin E."/>
            <person name="Tice H."/>
            <person name="Pitluck S."/>
            <person name="Martinez M."/>
            <person name="Schmutz J."/>
            <person name="Larimer F."/>
            <person name="Land M."/>
            <person name="Hauser L."/>
            <person name="Kyrpides N."/>
            <person name="Kim E."/>
            <person name="Miller C.D."/>
            <person name="Hughes J.E."/>
            <person name="Anderson A.J."/>
            <person name="Sims R.C."/>
            <person name="Richardson P."/>
        </authorList>
    </citation>
    <scope>NUCLEOTIDE SEQUENCE [LARGE SCALE GENOMIC DNA]</scope>
    <source>
        <strain evidence="9">MCS</strain>
    </source>
</reference>
<feature type="transmembrane region" description="Helical" evidence="8">
    <location>
        <begin position="294"/>
        <end position="314"/>
    </location>
</feature>
<protein>
    <recommendedName>
        <fullName evidence="10">DUF2029 domain-containing protein</fullName>
    </recommendedName>
</protein>
<sequence>MARLVPESRAVRHAAVAAAVAAAVLLTVFYAGKVWRERTRWDAVAPCPVPGCRDAAMVDFRDTIWLPTKWLLAGGDPYDGAAYAAQFPFAQDFPTYTPGHLALWLPFGALPWQAAVALAIMVNVAVVVAVGAWAGGRLVREWRSPAAATRAEWIAGAAVGVVVLWLARTVADAIGYGQPSVLYGLLAAPALLAKRPSTATLCTAVTCLKPHIGVFVVIILIAQRRWRTAFSGVLLASVVSLPIALWAAGGPSGLMRWLETLGGNVSGSSARRTVEYLGERIDVVGSALDFGVALGSWATMLVLAVGVIAVILAVRSAERLDQPLIGIALASCIALLAFYHISYDAMWLLVPTAFAIAAVCKTGDRRVAVATLPGLAAIGAAAWASRWHPVDVVLGPGTTITVMRAMLILGTVAVAVGLWRIRIPADTESGVTARGT</sequence>
<keyword evidence="6 8" id="KW-0472">Membrane</keyword>
<keyword evidence="3" id="KW-0808">Transferase</keyword>
<evidence type="ECO:0008006" key="10">
    <source>
        <dbReference type="Google" id="ProtNLM"/>
    </source>
</evidence>
<proteinExistence type="inferred from homology"/>
<accession>A0A5Q5BGR4</accession>
<evidence type="ECO:0000256" key="1">
    <source>
        <dbReference type="ARBA" id="ARBA00004651"/>
    </source>
</evidence>
<dbReference type="Pfam" id="PF09594">
    <property type="entry name" value="GT87"/>
    <property type="match status" value="1"/>
</dbReference>
<dbReference type="GO" id="GO:0005886">
    <property type="term" value="C:plasma membrane"/>
    <property type="evidence" value="ECO:0007669"/>
    <property type="project" value="UniProtKB-SubCell"/>
</dbReference>
<evidence type="ECO:0000256" key="3">
    <source>
        <dbReference type="ARBA" id="ARBA00022679"/>
    </source>
</evidence>
<dbReference type="InterPro" id="IPR018584">
    <property type="entry name" value="GT87"/>
</dbReference>
<feature type="transmembrane region" description="Helical" evidence="8">
    <location>
        <begin position="112"/>
        <end position="133"/>
    </location>
</feature>
<dbReference type="EMBL" id="CP000384">
    <property type="protein sequence ID" value="ABG07417.1"/>
    <property type="molecule type" value="Genomic_DNA"/>
</dbReference>
<comment type="similarity">
    <text evidence="7">Belongs to the glycosyltransferase 87 family.</text>
</comment>
<feature type="transmembrane region" description="Helical" evidence="8">
    <location>
        <begin position="12"/>
        <end position="32"/>
    </location>
</feature>
<feature type="transmembrane region" description="Helical" evidence="8">
    <location>
        <begin position="345"/>
        <end position="360"/>
    </location>
</feature>